<keyword evidence="2" id="KW-1185">Reference proteome</keyword>
<dbReference type="AlphaFoldDB" id="A0A5N6TJ70"/>
<organism evidence="1 2">
    <name type="scientific">Aspergillus avenaceus</name>
    <dbReference type="NCBI Taxonomy" id="36643"/>
    <lineage>
        <taxon>Eukaryota</taxon>
        <taxon>Fungi</taxon>
        <taxon>Dikarya</taxon>
        <taxon>Ascomycota</taxon>
        <taxon>Pezizomycotina</taxon>
        <taxon>Eurotiomycetes</taxon>
        <taxon>Eurotiomycetidae</taxon>
        <taxon>Eurotiales</taxon>
        <taxon>Aspergillaceae</taxon>
        <taxon>Aspergillus</taxon>
        <taxon>Aspergillus subgen. Circumdati</taxon>
    </lineage>
</organism>
<evidence type="ECO:0000313" key="1">
    <source>
        <dbReference type="EMBL" id="KAE8146367.1"/>
    </source>
</evidence>
<dbReference type="PANTHER" id="PTHR24148:SF64">
    <property type="entry name" value="HETEROKARYON INCOMPATIBILITY DOMAIN-CONTAINING PROTEIN"/>
    <property type="match status" value="1"/>
</dbReference>
<dbReference type="InterPro" id="IPR052895">
    <property type="entry name" value="HetReg/Transcr_Mod"/>
</dbReference>
<evidence type="ECO:0000313" key="2">
    <source>
        <dbReference type="Proteomes" id="UP000325780"/>
    </source>
</evidence>
<reference evidence="1 2" key="1">
    <citation type="submission" date="2019-04" db="EMBL/GenBank/DDBJ databases">
        <title>Friends and foes A comparative genomics study of 23 Aspergillus species from section Flavi.</title>
        <authorList>
            <consortium name="DOE Joint Genome Institute"/>
            <person name="Kjaerbolling I."/>
            <person name="Vesth T."/>
            <person name="Frisvad J.C."/>
            <person name="Nybo J.L."/>
            <person name="Theobald S."/>
            <person name="Kildgaard S."/>
            <person name="Isbrandt T."/>
            <person name="Kuo A."/>
            <person name="Sato A."/>
            <person name="Lyhne E.K."/>
            <person name="Kogle M.E."/>
            <person name="Wiebenga A."/>
            <person name="Kun R.S."/>
            <person name="Lubbers R.J."/>
            <person name="Makela M.R."/>
            <person name="Barry K."/>
            <person name="Chovatia M."/>
            <person name="Clum A."/>
            <person name="Daum C."/>
            <person name="Haridas S."/>
            <person name="He G."/>
            <person name="LaButti K."/>
            <person name="Lipzen A."/>
            <person name="Mondo S."/>
            <person name="Riley R."/>
            <person name="Salamov A."/>
            <person name="Simmons B.A."/>
            <person name="Magnuson J.K."/>
            <person name="Henrissat B."/>
            <person name="Mortensen U.H."/>
            <person name="Larsen T.O."/>
            <person name="Devries R.P."/>
            <person name="Grigoriev I.V."/>
            <person name="Machida M."/>
            <person name="Baker S.E."/>
            <person name="Andersen M.R."/>
        </authorList>
    </citation>
    <scope>NUCLEOTIDE SEQUENCE [LARGE SCALE GENOMIC DNA]</scope>
    <source>
        <strain evidence="1 2">IBT 18842</strain>
    </source>
</reference>
<sequence length="508" mass="58114">MSAIYSSCRSVIAIISLDDLKGDMTQVISWIEARQRKESSWKCFLKKTFLVTEALRNMTSLLEAKEFSADFAFSTYWTRMWTYQEYQLALSDPVCICGNTEVRGTHAAYTLDLICEKRKPLNILQQLILKMRRNTADKLAEVDRRFTELEARSEMKIRGDGIPVDIRRFDQNNRNMTSLLNMTSQRRCKDPKDKIYALYGLVPGLPEIHPVDYNKSLNQIVLETAKFLIETGNEGLVILEWFCVRENRFQDDSLPSWVPDLSTAPSVEERVRMEDFALSKELCWTNNSRYYIAMEDPLTLRVSARPIGICKVTFRFKSDPHDAIRQILDVAAKGSDPQSIWNDVWRRAGISYSLLHACFVYTGVFHSSVKFSRMRFLRISRLLLEAELAGVDAVSEERVMELQHYLAEWLPNLAGKTVFVLQNGTAGFSGFGLGEDEIEDGEQVMTDVHRLKCPLVLRPDHSRGESGRKYYKVVGLAYVDGVCQSDSREDSPYLTHVCGLPSGEFFVC</sequence>
<dbReference type="Proteomes" id="UP000325780">
    <property type="component" value="Unassembled WGS sequence"/>
</dbReference>
<dbReference type="OrthoDB" id="4850726at2759"/>
<dbReference type="PANTHER" id="PTHR24148">
    <property type="entry name" value="ANKYRIN REPEAT DOMAIN-CONTAINING PROTEIN 39 HOMOLOG-RELATED"/>
    <property type="match status" value="1"/>
</dbReference>
<gene>
    <name evidence="1" type="ORF">BDV25DRAFT_143783</name>
</gene>
<protein>
    <recommendedName>
        <fullName evidence="3">Heterokaryon incompatibility domain-containing protein</fullName>
    </recommendedName>
</protein>
<accession>A0A5N6TJ70</accession>
<evidence type="ECO:0008006" key="3">
    <source>
        <dbReference type="Google" id="ProtNLM"/>
    </source>
</evidence>
<proteinExistence type="predicted"/>
<dbReference type="EMBL" id="ML742268">
    <property type="protein sequence ID" value="KAE8146367.1"/>
    <property type="molecule type" value="Genomic_DNA"/>
</dbReference>
<name>A0A5N6TJ70_ASPAV</name>